<comment type="caution">
    <text evidence="3">The sequence shown here is derived from an EMBL/GenBank/DDBJ whole genome shotgun (WGS) entry which is preliminary data.</text>
</comment>
<accession>Q5CVF9</accession>
<feature type="coiled-coil region" evidence="1">
    <location>
        <begin position="44"/>
        <end position="226"/>
    </location>
</feature>
<feature type="coiled-coil region" evidence="1">
    <location>
        <begin position="251"/>
        <end position="326"/>
    </location>
</feature>
<feature type="non-terminal residue" evidence="3">
    <location>
        <position position="1"/>
    </location>
</feature>
<protein>
    <submittedName>
        <fullName evidence="3">Uncharacterized protein with several coiled-coil regions</fullName>
    </submittedName>
</protein>
<dbReference type="EMBL" id="AAEE01000003">
    <property type="protein sequence ID" value="EAK89730.1"/>
    <property type="molecule type" value="Genomic_DNA"/>
</dbReference>
<gene>
    <name evidence="3" type="ORF">cgd8_4200</name>
</gene>
<reference evidence="3 4" key="1">
    <citation type="journal article" date="2004" name="Science">
        <title>Complete genome sequence of the apicomplexan, Cryptosporidium parvum.</title>
        <authorList>
            <person name="Abrahamsen M.S."/>
            <person name="Templeton T.J."/>
            <person name="Enomoto S."/>
            <person name="Abrahante J.E."/>
            <person name="Zhu G."/>
            <person name="Lancto C.A."/>
            <person name="Deng M."/>
            <person name="Liu C."/>
            <person name="Widmer G."/>
            <person name="Tzipori S."/>
            <person name="Buck G.A."/>
            <person name="Xu P."/>
            <person name="Bankier A.T."/>
            <person name="Dear P.H."/>
            <person name="Konfortov B.A."/>
            <person name="Spriggs H.F."/>
            <person name="Iyer L."/>
            <person name="Anantharaman V."/>
            <person name="Aravind L."/>
            <person name="Kapur V."/>
        </authorList>
    </citation>
    <scope>NUCLEOTIDE SEQUENCE [LARGE SCALE GENOMIC DNA]</scope>
    <source>
        <strain evidence="4">Iowa II</strain>
    </source>
</reference>
<evidence type="ECO:0000313" key="4">
    <source>
        <dbReference type="Proteomes" id="UP000006726"/>
    </source>
</evidence>
<feature type="compositionally biased region" description="Basic and acidic residues" evidence="2">
    <location>
        <begin position="531"/>
        <end position="544"/>
    </location>
</feature>
<evidence type="ECO:0000256" key="1">
    <source>
        <dbReference type="SAM" id="Coils"/>
    </source>
</evidence>
<feature type="coiled-coil region" evidence="1">
    <location>
        <begin position="421"/>
        <end position="476"/>
    </location>
</feature>
<dbReference type="KEGG" id="cpv:cgd8_4200"/>
<feature type="region of interest" description="Disordered" evidence="2">
    <location>
        <begin position="350"/>
        <end position="392"/>
    </location>
</feature>
<proteinExistence type="predicted"/>
<dbReference type="Proteomes" id="UP000006726">
    <property type="component" value="Chromosome 8"/>
</dbReference>
<name>Q5CVF9_CRYPI</name>
<keyword evidence="4" id="KW-1185">Reference proteome</keyword>
<dbReference type="STRING" id="353152.Q5CVF9"/>
<dbReference type="OMA" id="WSIRVAY"/>
<dbReference type="OrthoDB" id="342129at2759"/>
<dbReference type="AlphaFoldDB" id="Q5CVF9"/>
<dbReference type="GeneID" id="3374629"/>
<evidence type="ECO:0000313" key="3">
    <source>
        <dbReference type="EMBL" id="EAK89730.1"/>
    </source>
</evidence>
<dbReference type="InParanoid" id="Q5CVF9"/>
<feature type="region of interest" description="Disordered" evidence="2">
    <location>
        <begin position="524"/>
        <end position="544"/>
    </location>
</feature>
<feature type="coiled-coil region" evidence="1">
    <location>
        <begin position="617"/>
        <end position="644"/>
    </location>
</feature>
<sequence length="913" mass="106636">LKMAEIGHNRRAKRYALEICQWLDGILKDESVDESIEYEMNNTVEGLSRQLVEVKKINEEYKKELEELNSRYLEMSEYLSVKNKLQEIIQEYEEYKSENERRIYQLEKRNEELQEEKTRLELRGRSLEEGSREVLKKNEELIRSMEEKVKEVNQKVHEKIEIEKGFMKKEEEYKSLLDSNKIEKTKLENRCIQLEEMLEVKEKELKEDFSREIGEKELKIQSLNEECMHNKYRITELEKLLKMAENEQLVSKNYRSLIEQYKNRLLVLENSEKSYQELQEKWSNQERLVKQQSQRLEQAEGWLKRMVELEQENSTLSQQIKQWETMAYRYTHNLKVLNRESTGGQIKDESDELGMESQTDSVHRNSIYDSDSCTDNHLDSDNKTTTTRVSDEKKRNVISPTSVLSAIFEFQRRYQDVLVSKTVIETSKTELENKVDMLESKLQVCQREIKYYEDELSSKSEEIQKMTESSKRLECEIKVLKECLSKESKSALIRGEVSLNGKVGESRKEVFGIDVNKEGSNINYHSLNDNSQKEVEGSKERSEMKQSIDIQQDLEERENVSMMKIEAQKKDLDEKMKIITHLESELKLRNEEIKTYWSIRVAYDTLTQERDSLLESSNSLQEYNKELKSQLVSLNEKLKIYELSSKPSGETNLSHNNFVTIETNGKEDTGEFIDGNESYSVLRDKYYEEQRRNQTLSEYYIKERSNLMDAISNILGWRIEIIYVEGGLTAYKLSNIFSSHGGELIFVIRPAPSMGGEGGNHGGLGGNPVNTLTTTFLLTNENMVSEAADMEEQLTLDFIGYYANKFEEDSNWALQLTATQSYPAFMAYTCLEEFHNTNIENIVDTSNSQQEQISNRPLDTIKQVNSNEKDTNVLESPHMNSISGTTSDGILLEEGPIKTKRLREDTSWIHPRE</sequence>
<dbReference type="SUPFAM" id="SSF57997">
    <property type="entry name" value="Tropomyosin"/>
    <property type="match status" value="1"/>
</dbReference>
<dbReference type="RefSeq" id="XP_627310.1">
    <property type="nucleotide sequence ID" value="XM_627310.1"/>
</dbReference>
<keyword evidence="1" id="KW-0175">Coiled coil</keyword>
<evidence type="ECO:0000256" key="2">
    <source>
        <dbReference type="SAM" id="MobiDB-lite"/>
    </source>
</evidence>
<organism evidence="3 4">
    <name type="scientific">Cryptosporidium parvum (strain Iowa II)</name>
    <dbReference type="NCBI Taxonomy" id="353152"/>
    <lineage>
        <taxon>Eukaryota</taxon>
        <taxon>Sar</taxon>
        <taxon>Alveolata</taxon>
        <taxon>Apicomplexa</taxon>
        <taxon>Conoidasida</taxon>
        <taxon>Coccidia</taxon>
        <taxon>Eucoccidiorida</taxon>
        <taxon>Eimeriorina</taxon>
        <taxon>Cryptosporidiidae</taxon>
        <taxon>Cryptosporidium</taxon>
    </lineage>
</organism>